<feature type="transmembrane region" description="Helical" evidence="1">
    <location>
        <begin position="112"/>
        <end position="129"/>
    </location>
</feature>
<feature type="transmembrane region" description="Helical" evidence="1">
    <location>
        <begin position="84"/>
        <end position="105"/>
    </location>
</feature>
<feature type="transmembrane region" description="Helical" evidence="1">
    <location>
        <begin position="315"/>
        <end position="339"/>
    </location>
</feature>
<gene>
    <name evidence="2" type="ORF">BSZ32_05885</name>
</gene>
<dbReference type="Proteomes" id="UP000239907">
    <property type="component" value="Unassembled WGS sequence"/>
</dbReference>
<keyword evidence="1" id="KW-0812">Transmembrane</keyword>
<feature type="transmembrane region" description="Helical" evidence="1">
    <location>
        <begin position="217"/>
        <end position="235"/>
    </location>
</feature>
<keyword evidence="1" id="KW-0472">Membrane</keyword>
<evidence type="ECO:0008006" key="4">
    <source>
        <dbReference type="Google" id="ProtNLM"/>
    </source>
</evidence>
<dbReference type="RefSeq" id="WP_105042579.1">
    <property type="nucleotide sequence ID" value="NZ_MQWA01000001.1"/>
</dbReference>
<evidence type="ECO:0000313" key="2">
    <source>
        <dbReference type="EMBL" id="PQJ28079.1"/>
    </source>
</evidence>
<comment type="caution">
    <text evidence="2">The sequence shown here is derived from an EMBL/GenBank/DDBJ whole genome shotgun (WGS) entry which is preliminary data.</text>
</comment>
<evidence type="ECO:0000313" key="3">
    <source>
        <dbReference type="Proteomes" id="UP000239907"/>
    </source>
</evidence>
<accession>A0A2S7TZB0</accession>
<proteinExistence type="predicted"/>
<feature type="transmembrane region" description="Helical" evidence="1">
    <location>
        <begin position="135"/>
        <end position="152"/>
    </location>
</feature>
<dbReference type="EMBL" id="MQWA01000001">
    <property type="protein sequence ID" value="PQJ28079.1"/>
    <property type="molecule type" value="Genomic_DNA"/>
</dbReference>
<sequence length="504" mass="56825">MAKSLKSPDKYRWAPLLFFTLIGLFSVSWDSLWIDEFMTYKYASIVNINDMFLSMYEDKCSEVQMPFYVIYMWAYTKIFGIGEFALRASALPFFICGMTALATTLHRRFGSYLPIVIGYGLSPFICYYLNEARPYAIQIGLSALILASLIRLNEEAENDSTKIQRSHKRWLNIFCVAVLLLSGISMLCQLWVWAAILAAIFILPKQRLIFLIREKKLVLAATGVGLLGIGFYYLWSLTIGALAATTESPNVFSIIFIFYEQLGLTGTGPGRAELREEGARAILPFLIQLIIHSVLIGSVFVFGCVYLLRECRKKTIVSVVVCVSIPIVLILGAGILMEFRVLGRHFAPLAVAIFLVFSCGIKLLVEKRNKWSITLVTLFVIFQASSCVLVRFEARHKRDNYRLAASLANQALTQNKTVWWNANPIGATYYQLPQPQSDSSEKFTVVINPSAQNLEERSLPDLVITSKTDIFDNQMALAQFLGANGYVSTQEIHSFVFWERPVSP</sequence>
<evidence type="ECO:0000256" key="1">
    <source>
        <dbReference type="SAM" id="Phobius"/>
    </source>
</evidence>
<feature type="transmembrane region" description="Helical" evidence="1">
    <location>
        <begin position="173"/>
        <end position="202"/>
    </location>
</feature>
<protein>
    <recommendedName>
        <fullName evidence="4">Glycosyltransferase RgtA/B/C/D-like domain-containing protein</fullName>
    </recommendedName>
</protein>
<dbReference type="OrthoDB" id="559425at2"/>
<feature type="transmembrane region" description="Helical" evidence="1">
    <location>
        <begin position="346"/>
        <end position="365"/>
    </location>
</feature>
<keyword evidence="1" id="KW-1133">Transmembrane helix</keyword>
<feature type="transmembrane region" description="Helical" evidence="1">
    <location>
        <begin position="281"/>
        <end position="309"/>
    </location>
</feature>
<keyword evidence="3" id="KW-1185">Reference proteome</keyword>
<feature type="transmembrane region" description="Helical" evidence="1">
    <location>
        <begin position="12"/>
        <end position="29"/>
    </location>
</feature>
<feature type="transmembrane region" description="Helical" evidence="1">
    <location>
        <begin position="371"/>
        <end position="392"/>
    </location>
</feature>
<dbReference type="AlphaFoldDB" id="A0A2S7TZB0"/>
<name>A0A2S7TZB0_9BACT</name>
<reference evidence="2 3" key="1">
    <citation type="submission" date="2016-12" db="EMBL/GenBank/DDBJ databases">
        <title>Study of bacterial adaptation to deep sea.</title>
        <authorList>
            <person name="Song J."/>
            <person name="Yoshizawa S."/>
            <person name="Kogure K."/>
        </authorList>
    </citation>
    <scope>NUCLEOTIDE SEQUENCE [LARGE SCALE GENOMIC DNA]</scope>
    <source>
        <strain evidence="2 3">SAORIC-165</strain>
    </source>
</reference>
<organism evidence="2 3">
    <name type="scientific">Rubritalea profundi</name>
    <dbReference type="NCBI Taxonomy" id="1658618"/>
    <lineage>
        <taxon>Bacteria</taxon>
        <taxon>Pseudomonadati</taxon>
        <taxon>Verrucomicrobiota</taxon>
        <taxon>Verrucomicrobiia</taxon>
        <taxon>Verrucomicrobiales</taxon>
        <taxon>Rubritaleaceae</taxon>
        <taxon>Rubritalea</taxon>
    </lineage>
</organism>